<dbReference type="SUPFAM" id="SSF74653">
    <property type="entry name" value="TolA/TonB C-terminal domain"/>
    <property type="match status" value="1"/>
</dbReference>
<reference evidence="2 3" key="1">
    <citation type="submission" date="2019-12" db="EMBL/GenBank/DDBJ databases">
        <title>Genomic-based taxomic classification of the family Erythrobacteraceae.</title>
        <authorList>
            <person name="Xu L."/>
        </authorList>
    </citation>
    <scope>NUCLEOTIDE SEQUENCE [LARGE SCALE GENOMIC DNA]</scope>
    <source>
        <strain evidence="2 3">JCM 16339</strain>
    </source>
</reference>
<feature type="compositionally biased region" description="Pro residues" evidence="1">
    <location>
        <begin position="90"/>
        <end position="103"/>
    </location>
</feature>
<evidence type="ECO:0000256" key="1">
    <source>
        <dbReference type="SAM" id="MobiDB-lite"/>
    </source>
</evidence>
<evidence type="ECO:0000313" key="3">
    <source>
        <dbReference type="Proteomes" id="UP000435243"/>
    </source>
</evidence>
<dbReference type="OrthoDB" id="7161229at2"/>
<proteinExistence type="predicted"/>
<dbReference type="RefSeq" id="WP_160589501.1">
    <property type="nucleotide sequence ID" value="NZ_BAAAFP010000002.1"/>
</dbReference>
<feature type="region of interest" description="Disordered" evidence="1">
    <location>
        <begin position="54"/>
        <end position="173"/>
    </location>
</feature>
<dbReference type="Proteomes" id="UP000435243">
    <property type="component" value="Unassembled WGS sequence"/>
</dbReference>
<feature type="compositionally biased region" description="Low complexity" evidence="1">
    <location>
        <begin position="57"/>
        <end position="75"/>
    </location>
</feature>
<accession>A0A844ZKA5</accession>
<dbReference type="Gene3D" id="3.30.1150.10">
    <property type="match status" value="1"/>
</dbReference>
<name>A0A844ZKA5_9SPHN</name>
<comment type="caution">
    <text evidence="2">The sequence shown here is derived from an EMBL/GenBank/DDBJ whole genome shotgun (WGS) entry which is preliminary data.</text>
</comment>
<dbReference type="AlphaFoldDB" id="A0A844ZKA5"/>
<sequence>MATLANLSREEKLGLLVAGAAHVALAVALMLQDDSRAPYEPPQRIDVSLATDVSLTSTAPDPSAEPAASMAPEISDQPVPDPAPIMEVTPPRPVPDPPKPPPVQRTTPQRTERTVTRPTPTPTPRATQTQAPRPQPRPQPTSQATRMNDQFLQGMSDASGDSGSPARTVGPAEQASIGQAIIRQLKPHWNPPSGVDVERLVTVLRFRLNEDGSLAGNPEVVRQTGVTDSNRAQAGRHAEQAVRAVRLASPFRLPEEYYSGWRVVTSNFDNRLAQ</sequence>
<evidence type="ECO:0000313" key="2">
    <source>
        <dbReference type="EMBL" id="MXO87576.1"/>
    </source>
</evidence>
<gene>
    <name evidence="2" type="ORF">GRI32_02360</name>
</gene>
<dbReference type="EMBL" id="WTYY01000001">
    <property type="protein sequence ID" value="MXO87576.1"/>
    <property type="molecule type" value="Genomic_DNA"/>
</dbReference>
<keyword evidence="3" id="KW-1185">Reference proteome</keyword>
<organism evidence="2 3">
    <name type="scientific">Alteraurantiacibacter aestuarii</name>
    <dbReference type="NCBI Taxonomy" id="650004"/>
    <lineage>
        <taxon>Bacteria</taxon>
        <taxon>Pseudomonadati</taxon>
        <taxon>Pseudomonadota</taxon>
        <taxon>Alphaproteobacteria</taxon>
        <taxon>Sphingomonadales</taxon>
        <taxon>Erythrobacteraceae</taxon>
        <taxon>Alteraurantiacibacter</taxon>
    </lineage>
</organism>
<protein>
    <submittedName>
        <fullName evidence="2">Energy transducer TonB</fullName>
    </submittedName>
</protein>